<accession>A0A4Z0H2Q8</accession>
<keyword evidence="2" id="KW-1133">Transmembrane helix</keyword>
<evidence type="ECO:0000313" key="4">
    <source>
        <dbReference type="Proteomes" id="UP000297982"/>
    </source>
</evidence>
<proteinExistence type="predicted"/>
<feature type="compositionally biased region" description="Basic and acidic residues" evidence="1">
    <location>
        <begin position="62"/>
        <end position="73"/>
    </location>
</feature>
<keyword evidence="2" id="KW-0812">Transmembrane</keyword>
<gene>
    <name evidence="3" type="ORF">E4663_06690</name>
</gene>
<feature type="transmembrane region" description="Helical" evidence="2">
    <location>
        <begin position="36"/>
        <end position="55"/>
    </location>
</feature>
<protein>
    <submittedName>
        <fullName evidence="3">Uncharacterized protein</fullName>
    </submittedName>
</protein>
<feature type="region of interest" description="Disordered" evidence="1">
    <location>
        <begin position="57"/>
        <end position="98"/>
    </location>
</feature>
<feature type="compositionally biased region" description="Basic and acidic residues" evidence="1">
    <location>
        <begin position="82"/>
        <end position="94"/>
    </location>
</feature>
<evidence type="ECO:0000256" key="1">
    <source>
        <dbReference type="SAM" id="MobiDB-lite"/>
    </source>
</evidence>
<organism evidence="3 4">
    <name type="scientific">Halobacillus salinus</name>
    <dbReference type="NCBI Taxonomy" id="192814"/>
    <lineage>
        <taxon>Bacteria</taxon>
        <taxon>Bacillati</taxon>
        <taxon>Bacillota</taxon>
        <taxon>Bacilli</taxon>
        <taxon>Bacillales</taxon>
        <taxon>Bacillaceae</taxon>
        <taxon>Halobacillus</taxon>
    </lineage>
</organism>
<dbReference type="RefSeq" id="WP_135327029.1">
    <property type="nucleotide sequence ID" value="NZ_SRJC01000001.1"/>
</dbReference>
<dbReference type="EMBL" id="SRJC01000001">
    <property type="protein sequence ID" value="TGB04673.1"/>
    <property type="molecule type" value="Genomic_DNA"/>
</dbReference>
<comment type="caution">
    <text evidence="3">The sequence shown here is derived from an EMBL/GenBank/DDBJ whole genome shotgun (WGS) entry which is preliminary data.</text>
</comment>
<keyword evidence="2" id="KW-0472">Membrane</keyword>
<sequence length="369" mass="39548">MDSLITIVVLGSLVFLVMGIISLIKKNKKAKRNFGIFLGLFVAFIVLVNITQPATETSSESDNVKEVKASESEKETEEQERADETEAEPEKEADPASVVDVEEAVLAGMSDEKFKEAKEKLNADHTKSISIGNGNVGYVIKATDGFVVASTDGERITDVNSFTTMDEVNAFGEESVAASEAKAKEEAKELREQSKTTLSGSGNTASDGIELEAGWAVFDASHKSGSSNFAVELQDESGQTLELLVNTIGTYEGKTFAQIPSQGTYYLNITADGSWNFDIHQTPPVDIKDVPGELSGSGDDVVFINAESGNHKFSFSHSGQSNFAVLVNGQALLANEIGNYEGSTREALPDTGMYAIVVNADGDWTINIE</sequence>
<evidence type="ECO:0000256" key="2">
    <source>
        <dbReference type="SAM" id="Phobius"/>
    </source>
</evidence>
<name>A0A4Z0H2Q8_9BACI</name>
<feature type="transmembrane region" description="Helical" evidence="2">
    <location>
        <begin position="6"/>
        <end position="24"/>
    </location>
</feature>
<evidence type="ECO:0000313" key="3">
    <source>
        <dbReference type="EMBL" id="TGB04673.1"/>
    </source>
</evidence>
<reference evidence="3 4" key="1">
    <citation type="journal article" date="2003" name="Int. J. Syst. Evol. Microbiol.">
        <title>Halobacillus salinus sp. nov., isolated from a salt lake on the coast of the East Sea in Korea.</title>
        <authorList>
            <person name="Yoon J.H."/>
            <person name="Kang K.H."/>
            <person name="Park Y.H."/>
        </authorList>
    </citation>
    <scope>NUCLEOTIDE SEQUENCE [LARGE SCALE GENOMIC DNA]</scope>
    <source>
        <strain evidence="3 4">HSL-3</strain>
    </source>
</reference>
<dbReference type="AlphaFoldDB" id="A0A4Z0H2Q8"/>
<dbReference type="Proteomes" id="UP000297982">
    <property type="component" value="Unassembled WGS sequence"/>
</dbReference>
<keyword evidence="4" id="KW-1185">Reference proteome</keyword>